<dbReference type="PANTHER" id="PTHR37299">
    <property type="entry name" value="TRANSCRIPTIONAL REGULATOR-RELATED"/>
    <property type="match status" value="1"/>
</dbReference>
<accession>A0ABX0H5F6</accession>
<dbReference type="SUPFAM" id="SSF52172">
    <property type="entry name" value="CheY-like"/>
    <property type="match status" value="1"/>
</dbReference>
<dbReference type="InterPro" id="IPR001789">
    <property type="entry name" value="Sig_transdc_resp-reg_receiver"/>
</dbReference>
<feature type="domain" description="Response regulatory" evidence="2">
    <location>
        <begin position="3"/>
        <end position="114"/>
    </location>
</feature>
<dbReference type="RefSeq" id="WP_166142468.1">
    <property type="nucleotide sequence ID" value="NZ_JAANYN010000001.1"/>
</dbReference>
<evidence type="ECO:0000256" key="1">
    <source>
        <dbReference type="PROSITE-ProRule" id="PRU00169"/>
    </source>
</evidence>
<evidence type="ECO:0000259" key="2">
    <source>
        <dbReference type="PROSITE" id="PS50110"/>
    </source>
</evidence>
<dbReference type="Gene3D" id="2.40.50.1020">
    <property type="entry name" value="LytTr DNA-binding domain"/>
    <property type="match status" value="1"/>
</dbReference>
<evidence type="ECO:0000313" key="4">
    <source>
        <dbReference type="EMBL" id="NHE55501.1"/>
    </source>
</evidence>
<dbReference type="Pfam" id="PF04397">
    <property type="entry name" value="LytTR"/>
    <property type="match status" value="1"/>
</dbReference>
<keyword evidence="1" id="KW-0597">Phosphoprotein</keyword>
<dbReference type="Pfam" id="PF00072">
    <property type="entry name" value="Response_reg"/>
    <property type="match status" value="1"/>
</dbReference>
<feature type="domain" description="HTH LytTR-type" evidence="3">
    <location>
        <begin position="143"/>
        <end position="247"/>
    </location>
</feature>
<feature type="modified residue" description="4-aspartylphosphate" evidence="1">
    <location>
        <position position="54"/>
    </location>
</feature>
<dbReference type="Proteomes" id="UP000649799">
    <property type="component" value="Unassembled WGS sequence"/>
</dbReference>
<evidence type="ECO:0000259" key="3">
    <source>
        <dbReference type="PROSITE" id="PS50930"/>
    </source>
</evidence>
<protein>
    <submittedName>
        <fullName evidence="4">Response regulator</fullName>
    </submittedName>
</protein>
<dbReference type="InterPro" id="IPR046947">
    <property type="entry name" value="LytR-like"/>
</dbReference>
<dbReference type="EMBL" id="JAANYN010000001">
    <property type="protein sequence ID" value="NHE55501.1"/>
    <property type="molecule type" value="Genomic_DNA"/>
</dbReference>
<gene>
    <name evidence="4" type="ORF">G9Q97_01595</name>
</gene>
<name>A0ABX0H5F6_9BACT</name>
<dbReference type="SMART" id="SM00850">
    <property type="entry name" value="LytTR"/>
    <property type="match status" value="1"/>
</dbReference>
<reference evidence="4 5" key="1">
    <citation type="submission" date="2020-03" db="EMBL/GenBank/DDBJ databases">
        <title>Cyclobacterium plantarum sp. nov., a marine bacterium isolated from a coastal-marine wetland.</title>
        <authorList>
            <person name="Sanchez-Porro C."/>
            <person name="Ventosa A."/>
            <person name="Amoozegar M."/>
        </authorList>
    </citation>
    <scope>NUCLEOTIDE SEQUENCE [LARGE SCALE GENOMIC DNA]</scope>
    <source>
        <strain evidence="4 5">GBPx2</strain>
    </source>
</reference>
<sequence>MIRCLIIDDEPLAQDLLQDYLEDFPVVQVVGVCNDGFEGHKAITEMQPDLVFLDIQMPKINGFEMLELLEKPPKVIFTTAYDAYAIKAFDQQALDYLLKPFSKERLKQALDKVLSENHKSVDPTKKADMLIREHLSGEYLRRVVVKTGNRIHIIPVEDIAYISADGDYVKIFSEGKHYLKLTTMGDLEKMLDPLEFIRVHRSYLANILEIIKIESYQKENYLVYLKDGTQLPVSKSGMVKLRKALRI</sequence>
<keyword evidence="5" id="KW-1185">Reference proteome</keyword>
<proteinExistence type="predicted"/>
<evidence type="ECO:0000313" key="5">
    <source>
        <dbReference type="Proteomes" id="UP000649799"/>
    </source>
</evidence>
<dbReference type="Gene3D" id="3.40.50.2300">
    <property type="match status" value="1"/>
</dbReference>
<dbReference type="PROSITE" id="PS50930">
    <property type="entry name" value="HTH_LYTTR"/>
    <property type="match status" value="1"/>
</dbReference>
<dbReference type="SMART" id="SM00448">
    <property type="entry name" value="REC"/>
    <property type="match status" value="1"/>
</dbReference>
<dbReference type="InterPro" id="IPR007492">
    <property type="entry name" value="LytTR_DNA-bd_dom"/>
</dbReference>
<organism evidence="4 5">
    <name type="scientific">Cyclobacterium plantarum</name>
    <dbReference type="NCBI Taxonomy" id="2716263"/>
    <lineage>
        <taxon>Bacteria</taxon>
        <taxon>Pseudomonadati</taxon>
        <taxon>Bacteroidota</taxon>
        <taxon>Cytophagia</taxon>
        <taxon>Cytophagales</taxon>
        <taxon>Cyclobacteriaceae</taxon>
        <taxon>Cyclobacterium</taxon>
    </lineage>
</organism>
<comment type="caution">
    <text evidence="4">The sequence shown here is derived from an EMBL/GenBank/DDBJ whole genome shotgun (WGS) entry which is preliminary data.</text>
</comment>
<dbReference type="InterPro" id="IPR011006">
    <property type="entry name" value="CheY-like_superfamily"/>
</dbReference>
<dbReference type="PANTHER" id="PTHR37299:SF1">
    <property type="entry name" value="STAGE 0 SPORULATION PROTEIN A HOMOLOG"/>
    <property type="match status" value="1"/>
</dbReference>
<dbReference type="PROSITE" id="PS50110">
    <property type="entry name" value="RESPONSE_REGULATORY"/>
    <property type="match status" value="1"/>
</dbReference>